<evidence type="ECO:0000256" key="1">
    <source>
        <dbReference type="SAM" id="MobiDB-lite"/>
    </source>
</evidence>
<name>A0A7S3GHL7_9EUKA</name>
<feature type="compositionally biased region" description="Low complexity" evidence="1">
    <location>
        <begin position="75"/>
        <end position="88"/>
    </location>
</feature>
<organism evidence="2">
    <name type="scientific">Palpitomonas bilix</name>
    <dbReference type="NCBI Taxonomy" id="652834"/>
    <lineage>
        <taxon>Eukaryota</taxon>
        <taxon>Eukaryota incertae sedis</taxon>
    </lineage>
</organism>
<protein>
    <submittedName>
        <fullName evidence="2">Uncharacterized protein</fullName>
    </submittedName>
</protein>
<feature type="compositionally biased region" description="Basic and acidic residues" evidence="1">
    <location>
        <begin position="1"/>
        <end position="32"/>
    </location>
</feature>
<reference evidence="2" key="1">
    <citation type="submission" date="2021-01" db="EMBL/GenBank/DDBJ databases">
        <authorList>
            <person name="Corre E."/>
            <person name="Pelletier E."/>
            <person name="Niang G."/>
            <person name="Scheremetjew M."/>
            <person name="Finn R."/>
            <person name="Kale V."/>
            <person name="Holt S."/>
            <person name="Cochrane G."/>
            <person name="Meng A."/>
            <person name="Brown T."/>
            <person name="Cohen L."/>
        </authorList>
    </citation>
    <scope>NUCLEOTIDE SEQUENCE</scope>
    <source>
        <strain evidence="2">NIES-2562</strain>
    </source>
</reference>
<dbReference type="AlphaFoldDB" id="A0A7S3GHL7"/>
<proteinExistence type="predicted"/>
<evidence type="ECO:0000313" key="2">
    <source>
        <dbReference type="EMBL" id="CAE0266487.1"/>
    </source>
</evidence>
<accession>A0A7S3GHL7</accession>
<sequence>MIADREKELRRRKEERDRRHEERNLRESETKRNGPAPGVRHGGRDGSNGRARRLSGGPEDSPAREEGRRRERTRSSSSGRSMGGASSAPFVSRYGDDEISSTFSRSRLSRSDFEKAREIARNLKNKLADMAQKMGRSEKWREEAGDVAVLSALKYAEAGLFYEALKLPDISERYEAMYSEAKDLANKDFRPFHKALIYGCLAFPLQCAASNEMMTVAYEYMNAINAHVGTAKTLNFVSHIHGGQKMGMHFFHHFLAAHYWKKTAAESEDIYNRLSDYVGESPHENERSWDHKHGFLVSVRKLLDSSLRSSSARRDSRRE</sequence>
<gene>
    <name evidence="2" type="ORF">PBIL07802_LOCUS28827</name>
</gene>
<dbReference type="EMBL" id="HBIB01044181">
    <property type="protein sequence ID" value="CAE0266487.1"/>
    <property type="molecule type" value="Transcribed_RNA"/>
</dbReference>
<feature type="region of interest" description="Disordered" evidence="1">
    <location>
        <begin position="1"/>
        <end position="95"/>
    </location>
</feature>